<evidence type="ECO:0000256" key="9">
    <source>
        <dbReference type="ARBA" id="ARBA00034123"/>
    </source>
</evidence>
<dbReference type="Pfam" id="PF15518">
    <property type="entry name" value="L_protein_N"/>
    <property type="match status" value="1"/>
</dbReference>
<protein>
    <recommendedName>
        <fullName evidence="2">RNA-directed RNA polymerase L</fullName>
        <ecNumber evidence="1">2.7.7.48</ecNumber>
    </recommendedName>
    <alternativeName>
        <fullName evidence="6">Large structural protein</fullName>
    </alternativeName>
    <alternativeName>
        <fullName evidence="8">Replicase</fullName>
    </alternativeName>
    <alternativeName>
        <fullName evidence="7">Transcriptase</fullName>
    </alternativeName>
</protein>
<evidence type="ECO:0000256" key="2">
    <source>
        <dbReference type="ARBA" id="ARBA00018602"/>
    </source>
</evidence>
<proteinExistence type="inferred from homology"/>
<dbReference type="EC" id="2.7.7.48" evidence="1"/>
<feature type="region of interest" description="Disordered" evidence="10">
    <location>
        <begin position="1637"/>
        <end position="1710"/>
    </location>
</feature>
<name>A0A0B5KFC2_9VIRU</name>
<feature type="compositionally biased region" description="Low complexity" evidence="10">
    <location>
        <begin position="1637"/>
        <end position="1660"/>
    </location>
</feature>
<organism evidence="12">
    <name type="scientific">Wuhan Spider Virus</name>
    <dbReference type="NCBI Taxonomy" id="1608136"/>
    <lineage>
        <taxon>Viruses</taxon>
        <taxon>Riboviria</taxon>
        <taxon>Orthornavirae</taxon>
        <taxon>Negarnaviricota</taxon>
        <taxon>Polyploviricotina</taxon>
        <taxon>Bunyaviricetes</taxon>
        <taxon>Elliovirales</taxon>
        <taxon>Peribunyaviridae</taxon>
    </lineage>
</organism>
<dbReference type="InterPro" id="IPR007322">
    <property type="entry name" value="RNA_pol_bunyavir"/>
</dbReference>
<dbReference type="GO" id="GO:0039694">
    <property type="term" value="P:viral RNA genome replication"/>
    <property type="evidence" value="ECO:0007669"/>
    <property type="project" value="InterPro"/>
</dbReference>
<keyword evidence="3" id="KW-0808">Transferase</keyword>
<evidence type="ECO:0000256" key="4">
    <source>
        <dbReference type="ARBA" id="ARBA00022801"/>
    </source>
</evidence>
<evidence type="ECO:0000256" key="5">
    <source>
        <dbReference type="ARBA" id="ARBA00022842"/>
    </source>
</evidence>
<feature type="compositionally biased region" description="Pro residues" evidence="10">
    <location>
        <begin position="1665"/>
        <end position="1682"/>
    </location>
</feature>
<dbReference type="GO" id="GO:0016787">
    <property type="term" value="F:hydrolase activity"/>
    <property type="evidence" value="ECO:0007669"/>
    <property type="project" value="UniProtKB-KW"/>
</dbReference>
<dbReference type="PROSITE" id="PS50525">
    <property type="entry name" value="RDRP_SSRNA_NEG_SEG"/>
    <property type="match status" value="1"/>
</dbReference>
<dbReference type="EMBL" id="KM817699">
    <property type="protein sequence ID" value="AJG39269.1"/>
    <property type="molecule type" value="Viral_cRNA"/>
</dbReference>
<dbReference type="GO" id="GO:0006351">
    <property type="term" value="P:DNA-templated transcription"/>
    <property type="evidence" value="ECO:0007669"/>
    <property type="project" value="InterPro"/>
</dbReference>
<keyword evidence="5" id="KW-0460">Magnesium</keyword>
<evidence type="ECO:0000259" key="11">
    <source>
        <dbReference type="PROSITE" id="PS50525"/>
    </source>
</evidence>
<evidence type="ECO:0000256" key="10">
    <source>
        <dbReference type="SAM" id="MobiDB-lite"/>
    </source>
</evidence>
<accession>A0A0B5KFC2</accession>
<sequence length="2251" mass="256573">MATLTCDEANTTLVDVTLPPVVIHKTMVLDVSIEFDIESFFERSSSSYSKPGRQTFTLGYKELNKLPHDIIAECLGYDSTDKPLSGVYILQDDTDKLTPDVIIQDEKGNFTIIEIKTSRSHYGVNELFNSAKRKYYDAIQARLRAHDITYFVIVVFPHGIVTNMKMTMLQTETLVQHYLFAIHLQDTAKKFGWDPESVLPEKENIIRFFAESFKYDKKEENCRGEAESLHITKQTLRNWENLEDPGIKRIFDINMKSAKEIWSEEIIVKDDERTSRDIEICAKRISAFFKKVANLDTKDSVKAVIRHPLFTVRSPSPYTSSWRSNELFDMYFDNSTYGTLYSQAAEACLADEESRFETLLSTEDEDEIRQRGYWTPPPGDKHRKSKRYVFDSKLSHQQQLDLATRGVGAKSKKNDFNLSAKIANSKKPYSLQTDTQDISDSFNDDLLFLRDANWEDPLEKKLGPLLNLAKTFAQDSMSAPNEQFLKSFLQTTIGRSLAILSEIIEEVNISRLKHVRSHEFIFKRLPNYPIYVLIHPTSTDKHIFYSILVRRRDVDYVNPLAERLICIGDFYCTEFVSLDRHRITHLLYAQYKQASMMCFWHMLFGDNGCQEYAPNVRVRSHFWMACLVFLEDKERTSANLQHIRYAYMEVIKGGYTRSDPLKILNKIEHTVRSRLMVFCINRVLNAFSKMVEFPPRLAVDRTGATPLRELDRLEGLLSWVDQKPLRNFEEALNLSYLGVLHNKEEGDLVQGYLKIFDKVIDQEKKLRSSDSLKLLVGTSLKANDYGDHEFSATAVKAFSSFTKRYLESKYGDYHSWATDAIVKCIEDKTFADFATSKASATSDDALASLKEYLEEDQEDLNFNKISNKIREKGPTAKKCIENTKELMQNLKSQDRRPFMHLKQILDELEQAGGIKVKLFKKLQIGGTREIFILPIRARIAINFLESVCRKICDELPCEMLTKGDQKILRSDFHFNKKIKTCSGRATLTCINSDDAATWAQRFVMPVFGVMLSELVPEPFLTPCIRILNLVTSKQLILPRELLLLFESHRQVATYNPSIQSLKEEYLLYEVKDRCLVKTGQNLLQNRSNMMQGILHYTSSLLHSTFITSLTSYVETTLNSPELTIVDRAVVTGKVSSDDSSLLITASLPSGATATEASKACILLTLFSKLKGVCYPLFCAKQSYEKSTESCFHLIEEFNSLWYFRNTLIAPSIKFVAASVRTHVTDKIEIRQNVMYGLKSQVLENTGSIFMTSVVESCQARAHYIALGANASGVFTLFEKAIKELPHPALGFFLMEHHLLCGILGPKFQKYLAVKRSSIVSKITKMVFSTTILSEEAMDTCFSSFAITQGSRTRYYKMLDRMGLKFSDVIDFYDNHPSLAFDKAKTKEEAGHHVDLKAVTPSLANSFEFLTDSKQHAASSYVLHAPCVYLKRRVRINKNETTGIIDSEVDEVKLSLVGLIHYVKRALTEGPASALDQREESIIFPNASLYSNSIVYAKQAERFDKQISRRERKMYVSIAVPKTISPFLASPVDVCRAKWFGTSVRHTTYEINQTFSVLRKLYHWLGRSLTETLENSPLNSTVAVAQFLRSLPSYESKIHILGSHHKLPSVQDNVFGIIRRCQWPRVFLFEAKEFLPTPVSPKRSRSPSPSTTKGKTPISPSRKTPDPSPRTPEPSGPSSPPRTPQQKREERRRRARERSLSPAKGPLVRTDKQMAEMAFSGKPAGAKERANTIATALWYNSALPDETNGSSKGKREAERRVERIFEQNLPILSEHDMKQEVMFSCLDSRESTLAIMQYAALHGGSDISSILHCAKRGLVGSYVQAGTYDSARKMYTGTAIYKGTYNKINFEISSFDEKVCSLSVKDENSLYKLLQGFIPIIKDLKLCLSASMDDLVRCDRRLVREPLWLDMYNQELTKAFRPGRVAIIYTDVKPFRVMASINSILKVKGGTLRLFNAADLAHKKRGRKVPLLSYTPKKPSIVREDWVYEFNRPVAKKVDHWVGPHPYDRFLARKNLTYLEGEKLIKAVLSEGSNSINKISPSLEKWVKTTLLARAERAYDVTVSSLAMSKMLSGNLLEDENPQELLGPPQAIDTEHFSILESVGEFDDFESMLSDIDNEIFLKVLETEDGSLGQELETDDEPPKLYSNWADYDPEEEIAAQISEYAQTRPALQEEIRKDVIYESRFWDGFLNTFKKYALVEMRNEAFRGIYRHGASPSVELIAKLYGAEHKPYLIPDTESMIPESISDPLLM</sequence>
<dbReference type="GO" id="GO:0003968">
    <property type="term" value="F:RNA-directed RNA polymerase activity"/>
    <property type="evidence" value="ECO:0007669"/>
    <property type="project" value="UniProtKB-KW"/>
</dbReference>
<evidence type="ECO:0000313" key="12">
    <source>
        <dbReference type="EMBL" id="AJG39269.1"/>
    </source>
</evidence>
<evidence type="ECO:0000256" key="6">
    <source>
        <dbReference type="ARBA" id="ARBA00030285"/>
    </source>
</evidence>
<dbReference type="Pfam" id="PF04196">
    <property type="entry name" value="Bunya_RdRp"/>
    <property type="match status" value="1"/>
</dbReference>
<evidence type="ECO:0000256" key="7">
    <source>
        <dbReference type="ARBA" id="ARBA00030436"/>
    </source>
</evidence>
<keyword evidence="4" id="KW-0378">Hydrolase</keyword>
<keyword evidence="12" id="KW-0696">RNA-directed RNA polymerase</keyword>
<reference evidence="12" key="2">
    <citation type="journal article" date="2015" name="Elife">
        <title>Unprecedented genomic diversity of RNA viruses in arthropods reveals the ancestry of negative-sense RNA viruses.</title>
        <authorList>
            <person name="Li C.X."/>
            <person name="Shi M."/>
            <person name="Tian J.H."/>
            <person name="Lin X.D."/>
            <person name="Kang Y.J."/>
            <person name="Chen L.J."/>
            <person name="Qin X.C."/>
            <person name="Xu J."/>
            <person name="Holmes E.C."/>
            <person name="Zhang Y.Z."/>
        </authorList>
    </citation>
    <scope>NUCLEOTIDE SEQUENCE</scope>
    <source>
        <strain evidence="12">SYZZ-2</strain>
    </source>
</reference>
<dbReference type="InterPro" id="IPR029124">
    <property type="entry name" value="L_protein_N"/>
</dbReference>
<reference evidence="12" key="1">
    <citation type="submission" date="2014-09" db="EMBL/GenBank/DDBJ databases">
        <authorList>
            <person name="Li C.-X."/>
            <person name="Shi M."/>
            <person name="Tian J.-H."/>
            <person name="Lin X.-D."/>
            <person name="Kang Y.-J."/>
            <person name="Qin X.-C."/>
            <person name="Chen L.-J."/>
            <person name="Xu J."/>
            <person name="Holmes E.C."/>
        </authorList>
    </citation>
    <scope>NUCLEOTIDE SEQUENCE</scope>
    <source>
        <strain evidence="12">SYZZ-2</strain>
    </source>
</reference>
<feature type="domain" description="RdRp catalytic" evidence="11">
    <location>
        <begin position="975"/>
        <end position="1173"/>
    </location>
</feature>
<evidence type="ECO:0000256" key="1">
    <source>
        <dbReference type="ARBA" id="ARBA00012494"/>
    </source>
</evidence>
<gene>
    <name evidence="12" type="primary">L</name>
</gene>
<keyword evidence="12" id="KW-0548">Nucleotidyltransferase</keyword>
<dbReference type="InterPro" id="IPR007099">
    <property type="entry name" value="RNA-dir_pol_NSvirus"/>
</dbReference>
<evidence type="ECO:0000256" key="8">
    <source>
        <dbReference type="ARBA" id="ARBA00031012"/>
    </source>
</evidence>
<comment type="similarity">
    <text evidence="9">Belongs to the Bunyavirales RNA polymerase family.</text>
</comment>
<evidence type="ECO:0000256" key="3">
    <source>
        <dbReference type="ARBA" id="ARBA00022679"/>
    </source>
</evidence>